<reference evidence="4" key="1">
    <citation type="journal article" date="2019" name="Int. J. Syst. Evol. Microbiol.">
        <title>The Global Catalogue of Microorganisms (GCM) 10K type strain sequencing project: providing services to taxonomists for standard genome sequencing and annotation.</title>
        <authorList>
            <consortium name="The Broad Institute Genomics Platform"/>
            <consortium name="The Broad Institute Genome Sequencing Center for Infectious Disease"/>
            <person name="Wu L."/>
            <person name="Ma J."/>
        </authorList>
    </citation>
    <scope>NUCLEOTIDE SEQUENCE [LARGE SCALE GENOMIC DNA]</scope>
    <source>
        <strain evidence="4">JCM 4816</strain>
    </source>
</reference>
<sequence>MTDTQQARDARQAAHAEPPREGQPAADLQSAREGRPSGDAGPRPAPDGRPSGDAEPARPADDQHASDAAARALAAMQALILDNDRRRSVAEATGISFARSRALRRLVQRPLRMSELAAKLATDKPYTTLIVDDLVRRGLVERTTDPDDRRCKLVSLTETGRAMALRAQEILAQPPEGLFRLTPAELETLAALLEKAADRPS</sequence>
<dbReference type="SMART" id="SM00347">
    <property type="entry name" value="HTH_MARR"/>
    <property type="match status" value="1"/>
</dbReference>
<dbReference type="InterPro" id="IPR036388">
    <property type="entry name" value="WH-like_DNA-bd_sf"/>
</dbReference>
<comment type="caution">
    <text evidence="3">The sequence shown here is derived from an EMBL/GenBank/DDBJ whole genome shotgun (WGS) entry which is preliminary data.</text>
</comment>
<dbReference type="InterPro" id="IPR036390">
    <property type="entry name" value="WH_DNA-bd_sf"/>
</dbReference>
<feature type="compositionally biased region" description="Basic and acidic residues" evidence="1">
    <location>
        <begin position="1"/>
        <end position="20"/>
    </location>
</feature>
<dbReference type="InterPro" id="IPR039422">
    <property type="entry name" value="MarR/SlyA-like"/>
</dbReference>
<dbReference type="InterPro" id="IPR000835">
    <property type="entry name" value="HTH_MarR-typ"/>
</dbReference>
<protein>
    <submittedName>
        <fullName evidence="3">MarR family winged helix-turn-helix transcriptional regulator</fullName>
    </submittedName>
</protein>
<dbReference type="EMBL" id="JBHSQJ010000084">
    <property type="protein sequence ID" value="MFC5909714.1"/>
    <property type="molecule type" value="Genomic_DNA"/>
</dbReference>
<dbReference type="RefSeq" id="WP_380585744.1">
    <property type="nucleotide sequence ID" value="NZ_JBHSQJ010000084.1"/>
</dbReference>
<proteinExistence type="predicted"/>
<dbReference type="Proteomes" id="UP001596174">
    <property type="component" value="Unassembled WGS sequence"/>
</dbReference>
<gene>
    <name evidence="3" type="ORF">ACFP3V_21180</name>
</gene>
<dbReference type="PANTHER" id="PTHR33164">
    <property type="entry name" value="TRANSCRIPTIONAL REGULATOR, MARR FAMILY"/>
    <property type="match status" value="1"/>
</dbReference>
<feature type="region of interest" description="Disordered" evidence="1">
    <location>
        <begin position="1"/>
        <end position="68"/>
    </location>
</feature>
<accession>A0ABW1G549</accession>
<organism evidence="3 4">
    <name type="scientific">Streptacidiphilus monticola</name>
    <dbReference type="NCBI Taxonomy" id="2161674"/>
    <lineage>
        <taxon>Bacteria</taxon>
        <taxon>Bacillati</taxon>
        <taxon>Actinomycetota</taxon>
        <taxon>Actinomycetes</taxon>
        <taxon>Kitasatosporales</taxon>
        <taxon>Streptomycetaceae</taxon>
        <taxon>Streptacidiphilus</taxon>
    </lineage>
</organism>
<feature type="domain" description="HTH marR-type" evidence="2">
    <location>
        <begin position="66"/>
        <end position="198"/>
    </location>
</feature>
<evidence type="ECO:0000259" key="2">
    <source>
        <dbReference type="PROSITE" id="PS50995"/>
    </source>
</evidence>
<evidence type="ECO:0000256" key="1">
    <source>
        <dbReference type="SAM" id="MobiDB-lite"/>
    </source>
</evidence>
<dbReference type="PANTHER" id="PTHR33164:SF43">
    <property type="entry name" value="HTH-TYPE TRANSCRIPTIONAL REPRESSOR YETL"/>
    <property type="match status" value="1"/>
</dbReference>
<dbReference type="PROSITE" id="PS50995">
    <property type="entry name" value="HTH_MARR_2"/>
    <property type="match status" value="1"/>
</dbReference>
<name>A0ABW1G549_9ACTN</name>
<dbReference type="SUPFAM" id="SSF46785">
    <property type="entry name" value="Winged helix' DNA-binding domain"/>
    <property type="match status" value="1"/>
</dbReference>
<keyword evidence="4" id="KW-1185">Reference proteome</keyword>
<dbReference type="PRINTS" id="PR00598">
    <property type="entry name" value="HTHMARR"/>
</dbReference>
<evidence type="ECO:0000313" key="4">
    <source>
        <dbReference type="Proteomes" id="UP001596174"/>
    </source>
</evidence>
<evidence type="ECO:0000313" key="3">
    <source>
        <dbReference type="EMBL" id="MFC5909714.1"/>
    </source>
</evidence>
<feature type="compositionally biased region" description="Basic and acidic residues" evidence="1">
    <location>
        <begin position="50"/>
        <end position="65"/>
    </location>
</feature>
<dbReference type="Pfam" id="PF01047">
    <property type="entry name" value="MarR"/>
    <property type="match status" value="1"/>
</dbReference>
<dbReference type="Gene3D" id="1.10.10.10">
    <property type="entry name" value="Winged helix-like DNA-binding domain superfamily/Winged helix DNA-binding domain"/>
    <property type="match status" value="1"/>
</dbReference>